<evidence type="ECO:0000259" key="5">
    <source>
        <dbReference type="PROSITE" id="PS51918"/>
    </source>
</evidence>
<keyword evidence="3" id="KW-0411">Iron-sulfur</keyword>
<proteinExistence type="predicted"/>
<evidence type="ECO:0000313" key="7">
    <source>
        <dbReference type="Proteomes" id="UP000037178"/>
    </source>
</evidence>
<dbReference type="NCBIfam" id="NF033668">
    <property type="entry name" value="rSAM_PA0069"/>
    <property type="match status" value="1"/>
</dbReference>
<accession>A0A0J9E2L3</accession>
<dbReference type="PROSITE" id="PS51918">
    <property type="entry name" value="RADICAL_SAM"/>
    <property type="match status" value="1"/>
</dbReference>
<dbReference type="SFLD" id="SFLDS00029">
    <property type="entry name" value="Radical_SAM"/>
    <property type="match status" value="1"/>
</dbReference>
<feature type="compositionally biased region" description="Polar residues" evidence="4">
    <location>
        <begin position="1"/>
        <end position="11"/>
    </location>
</feature>
<dbReference type="Pfam" id="PF04055">
    <property type="entry name" value="Radical_SAM"/>
    <property type="match status" value="1"/>
</dbReference>
<comment type="caution">
    <text evidence="6">The sequence shown here is derived from an EMBL/GenBank/DDBJ whole genome shotgun (WGS) entry which is preliminary data.</text>
</comment>
<dbReference type="EMBL" id="LFTY01000002">
    <property type="protein sequence ID" value="KMW56932.1"/>
    <property type="molecule type" value="Genomic_DNA"/>
</dbReference>
<organism evidence="6 7">
    <name type="scientific">Candidatus Rhodobacter oscarellae</name>
    <dbReference type="NCBI Taxonomy" id="1675527"/>
    <lineage>
        <taxon>Bacteria</taxon>
        <taxon>Pseudomonadati</taxon>
        <taxon>Pseudomonadota</taxon>
        <taxon>Alphaproteobacteria</taxon>
        <taxon>Rhodobacterales</taxon>
        <taxon>Rhodobacter group</taxon>
        <taxon>Rhodobacter</taxon>
    </lineage>
</organism>
<dbReference type="InterPro" id="IPR040086">
    <property type="entry name" value="MJ0683-like"/>
</dbReference>
<dbReference type="PANTHER" id="PTHR43432:SF3">
    <property type="entry name" value="SLR0285 PROTEIN"/>
    <property type="match status" value="1"/>
</dbReference>
<protein>
    <submittedName>
        <fullName evidence="6">Radical SAM domain protein</fullName>
    </submittedName>
</protein>
<dbReference type="InterPro" id="IPR058240">
    <property type="entry name" value="rSAM_sf"/>
</dbReference>
<reference evidence="6 7" key="1">
    <citation type="submission" date="2015-06" db="EMBL/GenBank/DDBJ databases">
        <title>Draft genome sequence of an Alphaproteobacteria species associated to the Mediterranean sponge Oscarella lobularis.</title>
        <authorList>
            <person name="Jourda C."/>
            <person name="Santini S."/>
            <person name="Claverie J.-M."/>
        </authorList>
    </citation>
    <scope>NUCLEOTIDE SEQUENCE [LARGE SCALE GENOMIC DNA]</scope>
    <source>
        <strain evidence="6">IGS</strain>
    </source>
</reference>
<keyword evidence="7" id="KW-1185">Reference proteome</keyword>
<evidence type="ECO:0000313" key="6">
    <source>
        <dbReference type="EMBL" id="KMW56932.1"/>
    </source>
</evidence>
<evidence type="ECO:0000256" key="1">
    <source>
        <dbReference type="ARBA" id="ARBA00022723"/>
    </source>
</evidence>
<sequence length="362" mass="40562">MEIPGTNQLSQDQRRGRAAAGNPDVRFEATQRVFEDDGWARDEGRPVLRTEVSVERPRSVITKNSSPDLDFDRSINPYRGCEHGCIYCFARPSHAYLGLSPGLDFETKLIARPDAPQILEKELARKSYRPKVIAIGTNTDPYQPVEREMRIMRGLLEVLHAHRHPVAVVTKGTLIERDLDILGEMGRMGLARVGISVTTLGSELSRRMEPRVPAPARRLRTIKRLVEAGCPVRVMASPMVPGLTDHELEAILTAGKEAGATAASYVLLRLPREVAGLFRDWLAEHYPDRADRVMGLVRDTHGGQDYDPEWGKRMCGEGVFAELLAQRFKVTSQRLGLARKIPALRVDEFRVPERVGDQLSLF</sequence>
<dbReference type="SUPFAM" id="SSF102114">
    <property type="entry name" value="Radical SAM enzymes"/>
    <property type="match status" value="1"/>
</dbReference>
<dbReference type="CDD" id="cd01335">
    <property type="entry name" value="Radical_SAM"/>
    <property type="match status" value="1"/>
</dbReference>
<dbReference type="Gene3D" id="3.80.30.30">
    <property type="match status" value="1"/>
</dbReference>
<evidence type="ECO:0000256" key="3">
    <source>
        <dbReference type="ARBA" id="ARBA00023014"/>
    </source>
</evidence>
<dbReference type="GO" id="GO:0003824">
    <property type="term" value="F:catalytic activity"/>
    <property type="evidence" value="ECO:0007669"/>
    <property type="project" value="InterPro"/>
</dbReference>
<dbReference type="PATRIC" id="fig|1675527.3.peg.1986"/>
<dbReference type="GO" id="GO:0051536">
    <property type="term" value="F:iron-sulfur cluster binding"/>
    <property type="evidence" value="ECO:0007669"/>
    <property type="project" value="UniProtKB-KW"/>
</dbReference>
<evidence type="ECO:0000256" key="2">
    <source>
        <dbReference type="ARBA" id="ARBA00023004"/>
    </source>
</evidence>
<dbReference type="InterPro" id="IPR006638">
    <property type="entry name" value="Elp3/MiaA/NifB-like_rSAM"/>
</dbReference>
<dbReference type="AlphaFoldDB" id="A0A0J9E2L3"/>
<dbReference type="InterPro" id="IPR007197">
    <property type="entry name" value="rSAM"/>
</dbReference>
<keyword evidence="1" id="KW-0479">Metal-binding</keyword>
<dbReference type="SMART" id="SM00729">
    <property type="entry name" value="Elp3"/>
    <property type="match status" value="1"/>
</dbReference>
<dbReference type="OrthoDB" id="9785699at2"/>
<dbReference type="PANTHER" id="PTHR43432">
    <property type="entry name" value="SLR0285 PROTEIN"/>
    <property type="match status" value="1"/>
</dbReference>
<dbReference type="RefSeq" id="WP_049642736.1">
    <property type="nucleotide sequence ID" value="NZ_LFTY01000002.1"/>
</dbReference>
<dbReference type="Proteomes" id="UP000037178">
    <property type="component" value="Unassembled WGS sequence"/>
</dbReference>
<feature type="domain" description="Radical SAM core" evidence="5">
    <location>
        <begin position="64"/>
        <end position="304"/>
    </location>
</feature>
<name>A0A0J9E2L3_9RHOB</name>
<gene>
    <name evidence="6" type="ORF">AIOL_001890</name>
</gene>
<evidence type="ECO:0000256" key="4">
    <source>
        <dbReference type="SAM" id="MobiDB-lite"/>
    </source>
</evidence>
<keyword evidence="2" id="KW-0408">Iron</keyword>
<feature type="region of interest" description="Disordered" evidence="4">
    <location>
        <begin position="1"/>
        <end position="27"/>
    </location>
</feature>
<dbReference type="STRING" id="1675527.AIOL_001890"/>
<dbReference type="SFLD" id="SFLDG01084">
    <property type="entry name" value="Uncharacterised_Radical_SAM_Su"/>
    <property type="match status" value="1"/>
</dbReference>
<dbReference type="GO" id="GO:0046872">
    <property type="term" value="F:metal ion binding"/>
    <property type="evidence" value="ECO:0007669"/>
    <property type="project" value="UniProtKB-KW"/>
</dbReference>